<dbReference type="PANTHER" id="PTHR11136">
    <property type="entry name" value="FOLYLPOLYGLUTAMATE SYNTHASE-RELATED"/>
    <property type="match status" value="1"/>
</dbReference>
<dbReference type="GO" id="GO:0005829">
    <property type="term" value="C:cytosol"/>
    <property type="evidence" value="ECO:0007669"/>
    <property type="project" value="TreeGrafter"/>
</dbReference>
<dbReference type="Proteomes" id="UP001152795">
    <property type="component" value="Unassembled WGS sequence"/>
</dbReference>
<gene>
    <name evidence="13" type="ORF">PACLA_8A049665</name>
</gene>
<dbReference type="GO" id="GO:0005739">
    <property type="term" value="C:mitochondrion"/>
    <property type="evidence" value="ECO:0007669"/>
    <property type="project" value="TreeGrafter"/>
</dbReference>
<dbReference type="GO" id="GO:0004326">
    <property type="term" value="F:tetrahydrofolylpolyglutamate synthase activity"/>
    <property type="evidence" value="ECO:0007669"/>
    <property type="project" value="UniProtKB-EC"/>
</dbReference>
<evidence type="ECO:0000313" key="13">
    <source>
        <dbReference type="EMBL" id="CAB4019810.1"/>
    </source>
</evidence>
<evidence type="ECO:0000256" key="4">
    <source>
        <dbReference type="ARBA" id="ARBA00022563"/>
    </source>
</evidence>
<dbReference type="InterPro" id="IPR036615">
    <property type="entry name" value="Mur_ligase_C_dom_sf"/>
</dbReference>
<evidence type="ECO:0000256" key="1">
    <source>
        <dbReference type="ARBA" id="ARBA00005150"/>
    </source>
</evidence>
<evidence type="ECO:0000256" key="7">
    <source>
        <dbReference type="ARBA" id="ARBA00022741"/>
    </source>
</evidence>
<sequence>MDHGTAEVSGTLVEKAVATLNTLQISKESRDQTKVKRPQHSPLTQAERFAEIRDLPVDQLDKLAAIHVAGTKGKGSVCAFCESILRNCGYKTGFYSSPHLSEVRERIRINGKPISKELFTHYFWDCWANFEITKKRYGTFLVFMAFHVFLKEKVDVAVIEVGCGGEYDATNVIRQPVVCGITLLDKDHLHILGGTVESIAWHKAGIFKAGVPAFTVPQEPASMKVLSERARERQACLKIVPDLFANTERNFPALGIEGKHQHQNASLAVHLCRTWIERRNDAHNVVLHEVNSSSDSQSPPYADAFSLPEGFKEGLAKAFWPGRTQCVEREDFTFYLDGAHTRKSIEACTEWFCEKSKQERQRKSHKTMARILLFNFKGDRNARSLLEPLVKCDFDYVAFCPNLLKDEPQSTTSG</sequence>
<evidence type="ECO:0000256" key="3">
    <source>
        <dbReference type="ARBA" id="ARBA00013025"/>
    </source>
</evidence>
<evidence type="ECO:0000256" key="5">
    <source>
        <dbReference type="ARBA" id="ARBA00022598"/>
    </source>
</evidence>
<keyword evidence="5" id="KW-0436">Ligase</keyword>
<keyword evidence="6" id="KW-0479">Metal-binding</keyword>
<evidence type="ECO:0000256" key="10">
    <source>
        <dbReference type="ARBA" id="ARBA00030592"/>
    </source>
</evidence>
<protein>
    <recommendedName>
        <fullName evidence="3">tetrahydrofolate synthase</fullName>
        <ecNumber evidence="3">6.3.2.17</ecNumber>
    </recommendedName>
    <alternativeName>
        <fullName evidence="11">Folylpoly-gamma-glutamate synthetase</fullName>
    </alternativeName>
    <alternativeName>
        <fullName evidence="10">Tetrahydrofolylpolyglutamate synthase</fullName>
    </alternativeName>
</protein>
<dbReference type="AlphaFoldDB" id="A0A7D9EW82"/>
<dbReference type="GO" id="GO:0006730">
    <property type="term" value="P:one-carbon metabolic process"/>
    <property type="evidence" value="ECO:0007669"/>
    <property type="project" value="UniProtKB-KW"/>
</dbReference>
<keyword evidence="9" id="KW-0460">Magnesium</keyword>
<keyword evidence="7" id="KW-0547">Nucleotide-binding</keyword>
<dbReference type="InterPro" id="IPR036565">
    <property type="entry name" value="Mur-like_cat_sf"/>
</dbReference>
<evidence type="ECO:0000256" key="8">
    <source>
        <dbReference type="ARBA" id="ARBA00022840"/>
    </source>
</evidence>
<dbReference type="EMBL" id="CACRXK020010635">
    <property type="protein sequence ID" value="CAB4019810.1"/>
    <property type="molecule type" value="Genomic_DNA"/>
</dbReference>
<evidence type="ECO:0000256" key="2">
    <source>
        <dbReference type="ARBA" id="ARBA00008276"/>
    </source>
</evidence>
<dbReference type="PANTHER" id="PTHR11136:SF5">
    <property type="entry name" value="FOLYLPOLYGLUTAMATE SYNTHASE, MITOCHONDRIAL"/>
    <property type="match status" value="1"/>
</dbReference>
<keyword evidence="8" id="KW-0067">ATP-binding</keyword>
<reference evidence="13" key="1">
    <citation type="submission" date="2020-04" db="EMBL/GenBank/DDBJ databases">
        <authorList>
            <person name="Alioto T."/>
            <person name="Alioto T."/>
            <person name="Gomez Garrido J."/>
        </authorList>
    </citation>
    <scope>NUCLEOTIDE SEQUENCE</scope>
    <source>
        <strain evidence="13">A484AB</strain>
    </source>
</reference>
<evidence type="ECO:0000313" key="14">
    <source>
        <dbReference type="Proteomes" id="UP001152795"/>
    </source>
</evidence>
<dbReference type="PROSITE" id="PS01011">
    <property type="entry name" value="FOLYLPOLYGLU_SYNT_1"/>
    <property type="match status" value="1"/>
</dbReference>
<dbReference type="Gene3D" id="3.90.190.20">
    <property type="entry name" value="Mur ligase, C-terminal domain"/>
    <property type="match status" value="1"/>
</dbReference>
<dbReference type="GO" id="GO:0005524">
    <property type="term" value="F:ATP binding"/>
    <property type="evidence" value="ECO:0007669"/>
    <property type="project" value="UniProtKB-KW"/>
</dbReference>
<comment type="pathway">
    <text evidence="1">Cofactor biosynthesis; tetrahydrofolylpolyglutamate biosynthesis.</text>
</comment>
<evidence type="ECO:0000256" key="12">
    <source>
        <dbReference type="ARBA" id="ARBA00047493"/>
    </source>
</evidence>
<dbReference type="InterPro" id="IPR018109">
    <property type="entry name" value="Folylpolyglutamate_synth_CS"/>
</dbReference>
<dbReference type="EC" id="6.3.2.17" evidence="3"/>
<keyword evidence="4" id="KW-0554">One-carbon metabolism</keyword>
<evidence type="ECO:0000256" key="11">
    <source>
        <dbReference type="ARBA" id="ARBA00030876"/>
    </source>
</evidence>
<organism evidence="13 14">
    <name type="scientific">Paramuricea clavata</name>
    <name type="common">Red gorgonian</name>
    <name type="synonym">Violescent sea-whip</name>
    <dbReference type="NCBI Taxonomy" id="317549"/>
    <lineage>
        <taxon>Eukaryota</taxon>
        <taxon>Metazoa</taxon>
        <taxon>Cnidaria</taxon>
        <taxon>Anthozoa</taxon>
        <taxon>Octocorallia</taxon>
        <taxon>Malacalcyonacea</taxon>
        <taxon>Plexauridae</taxon>
        <taxon>Paramuricea</taxon>
    </lineage>
</organism>
<dbReference type="InterPro" id="IPR001645">
    <property type="entry name" value="Folylpolyglutamate_synth"/>
</dbReference>
<keyword evidence="14" id="KW-1185">Reference proteome</keyword>
<dbReference type="SUPFAM" id="SSF53244">
    <property type="entry name" value="MurD-like peptide ligases, peptide-binding domain"/>
    <property type="match status" value="1"/>
</dbReference>
<comment type="caution">
    <text evidence="13">The sequence shown here is derived from an EMBL/GenBank/DDBJ whole genome shotgun (WGS) entry which is preliminary data.</text>
</comment>
<comment type="similarity">
    <text evidence="2">Belongs to the folylpolyglutamate synthase family.</text>
</comment>
<name>A0A7D9EW82_PARCT</name>
<proteinExistence type="inferred from homology"/>
<dbReference type="OrthoDB" id="5212574at2759"/>
<dbReference type="UniPathway" id="UPA00850"/>
<dbReference type="SUPFAM" id="SSF53623">
    <property type="entry name" value="MurD-like peptide ligases, catalytic domain"/>
    <property type="match status" value="1"/>
</dbReference>
<evidence type="ECO:0000256" key="9">
    <source>
        <dbReference type="ARBA" id="ARBA00022842"/>
    </source>
</evidence>
<dbReference type="GO" id="GO:0046872">
    <property type="term" value="F:metal ion binding"/>
    <property type="evidence" value="ECO:0007669"/>
    <property type="project" value="UniProtKB-KW"/>
</dbReference>
<dbReference type="Gene3D" id="3.40.1190.10">
    <property type="entry name" value="Mur-like, catalytic domain"/>
    <property type="match status" value="1"/>
</dbReference>
<accession>A0A7D9EW82</accession>
<evidence type="ECO:0000256" key="6">
    <source>
        <dbReference type="ARBA" id="ARBA00022723"/>
    </source>
</evidence>
<dbReference type="NCBIfam" id="TIGR01499">
    <property type="entry name" value="folC"/>
    <property type="match status" value="1"/>
</dbReference>
<comment type="catalytic activity">
    <reaction evidence="12">
        <text>(6S)-5,6,7,8-tetrahydrofolyl-(gamma-L-Glu)(n) + L-glutamate + ATP = (6S)-5,6,7,8-tetrahydrofolyl-(gamma-L-Glu)(n+1) + ADP + phosphate + H(+)</text>
        <dbReference type="Rhea" id="RHEA:10580"/>
        <dbReference type="Rhea" id="RHEA-COMP:14738"/>
        <dbReference type="Rhea" id="RHEA-COMP:14740"/>
        <dbReference type="ChEBI" id="CHEBI:15378"/>
        <dbReference type="ChEBI" id="CHEBI:29985"/>
        <dbReference type="ChEBI" id="CHEBI:30616"/>
        <dbReference type="ChEBI" id="CHEBI:43474"/>
        <dbReference type="ChEBI" id="CHEBI:141005"/>
        <dbReference type="ChEBI" id="CHEBI:456216"/>
        <dbReference type="EC" id="6.3.2.17"/>
    </reaction>
</comment>